<evidence type="ECO:0000313" key="2">
    <source>
        <dbReference type="EMBL" id="QDP39425.1"/>
    </source>
</evidence>
<dbReference type="Proteomes" id="UP000315215">
    <property type="component" value="Chromosome"/>
</dbReference>
<sequence length="238" mass="27601">MPIRKLIRDRHYFHHFQPVFDLQAGKRIGFEVLLRAEEYDSPELVFSEARHAKRLYELDSGSIQKAIQTYMDVGLGGKEDYLFLNVFPSTILNPDFRSFLSEIMTETNLNSQLVIFEISETESVENLDIFREQINELRKLGFQFAIDDVGKGYSNLPYIIELKPDYVKLDQYFARDIQFSKEKQRMVSYFIHYCNELHVQLVLEGLETTSEVDTATSLGIPLGQGFILGEPKQIKELA</sequence>
<dbReference type="EMBL" id="CP041666">
    <property type="protein sequence ID" value="QDP39425.1"/>
    <property type="molecule type" value="Genomic_DNA"/>
</dbReference>
<dbReference type="Pfam" id="PF00563">
    <property type="entry name" value="EAL"/>
    <property type="match status" value="1"/>
</dbReference>
<dbReference type="InterPro" id="IPR001633">
    <property type="entry name" value="EAL_dom"/>
</dbReference>
<dbReference type="AlphaFoldDB" id="A0A516KDE2"/>
<feature type="domain" description="EAL" evidence="1">
    <location>
        <begin position="1"/>
        <end position="238"/>
    </location>
</feature>
<dbReference type="PROSITE" id="PS50883">
    <property type="entry name" value="EAL"/>
    <property type="match status" value="1"/>
</dbReference>
<dbReference type="CDD" id="cd01948">
    <property type="entry name" value="EAL"/>
    <property type="match status" value="1"/>
</dbReference>
<dbReference type="InterPro" id="IPR050706">
    <property type="entry name" value="Cyclic-di-GMP_PDE-like"/>
</dbReference>
<dbReference type="Gene3D" id="3.20.20.450">
    <property type="entry name" value="EAL domain"/>
    <property type="match status" value="1"/>
</dbReference>
<dbReference type="SUPFAM" id="SSF141868">
    <property type="entry name" value="EAL domain-like"/>
    <property type="match status" value="1"/>
</dbReference>
<dbReference type="GO" id="GO:0071111">
    <property type="term" value="F:cyclic-guanylate-specific phosphodiesterase activity"/>
    <property type="evidence" value="ECO:0007669"/>
    <property type="project" value="InterPro"/>
</dbReference>
<dbReference type="PANTHER" id="PTHR33121">
    <property type="entry name" value="CYCLIC DI-GMP PHOSPHODIESTERASE PDEF"/>
    <property type="match status" value="1"/>
</dbReference>
<proteinExistence type="predicted"/>
<dbReference type="PANTHER" id="PTHR33121:SF76">
    <property type="entry name" value="SIGNALING PROTEIN"/>
    <property type="match status" value="1"/>
</dbReference>
<evidence type="ECO:0000259" key="1">
    <source>
        <dbReference type="PROSITE" id="PS50883"/>
    </source>
</evidence>
<organism evidence="2 3">
    <name type="scientific">Radiobacillus deserti</name>
    <dbReference type="NCBI Taxonomy" id="2594883"/>
    <lineage>
        <taxon>Bacteria</taxon>
        <taxon>Bacillati</taxon>
        <taxon>Bacillota</taxon>
        <taxon>Bacilli</taxon>
        <taxon>Bacillales</taxon>
        <taxon>Bacillaceae</taxon>
        <taxon>Radiobacillus</taxon>
    </lineage>
</organism>
<dbReference type="OrthoDB" id="581425at2"/>
<dbReference type="KEGG" id="aqt:FN924_04000"/>
<reference evidence="2 3" key="1">
    <citation type="submission" date="2019-07" db="EMBL/GenBank/DDBJ databases">
        <authorList>
            <person name="Li J."/>
        </authorList>
    </citation>
    <scope>NUCLEOTIDE SEQUENCE [LARGE SCALE GENOMIC DNA]</scope>
    <source>
        <strain evidence="2 3">TKL69</strain>
    </source>
</reference>
<dbReference type="InterPro" id="IPR035919">
    <property type="entry name" value="EAL_sf"/>
</dbReference>
<evidence type="ECO:0000313" key="3">
    <source>
        <dbReference type="Proteomes" id="UP000315215"/>
    </source>
</evidence>
<dbReference type="SMART" id="SM00052">
    <property type="entry name" value="EAL"/>
    <property type="match status" value="1"/>
</dbReference>
<accession>A0A516KDE2</accession>
<dbReference type="RefSeq" id="WP_143892175.1">
    <property type="nucleotide sequence ID" value="NZ_CP041666.1"/>
</dbReference>
<gene>
    <name evidence="2" type="ORF">FN924_04000</name>
</gene>
<protein>
    <submittedName>
        <fullName evidence="2">EAL domain-containing protein</fullName>
    </submittedName>
</protein>
<keyword evidence="3" id="KW-1185">Reference proteome</keyword>
<name>A0A516KDE2_9BACI</name>